<evidence type="ECO:0000313" key="13">
    <source>
        <dbReference type="Proteomes" id="UP000321039"/>
    </source>
</evidence>
<keyword evidence="8 10" id="KW-0408">Iron</keyword>
<feature type="transmembrane region" description="Helical" evidence="11">
    <location>
        <begin position="111"/>
        <end position="134"/>
    </location>
</feature>
<dbReference type="RefSeq" id="WP_148067643.1">
    <property type="nucleotide sequence ID" value="NZ_VRZA01000002.1"/>
</dbReference>
<feature type="transmembrane region" description="Helical" evidence="11">
    <location>
        <begin position="60"/>
        <end position="84"/>
    </location>
</feature>
<protein>
    <submittedName>
        <fullName evidence="12">Fumarate reductase cytochrome b subunit</fullName>
    </submittedName>
</protein>
<comment type="function">
    <text evidence="2">Membrane-anchoring subunit of succinate dehydrogenase (SDH).</text>
</comment>
<feature type="binding site" description="axial binding residue" evidence="10">
    <location>
        <position position="129"/>
    </location>
    <ligand>
        <name>heme b</name>
        <dbReference type="ChEBI" id="CHEBI:60344"/>
        <label>bD</label>
    </ligand>
    <ligandPart>
        <name>Fe</name>
        <dbReference type="ChEBI" id="CHEBI:18248"/>
    </ligandPart>
</feature>
<feature type="binding site" description="axial binding residue" evidence="10">
    <location>
        <position position="30"/>
    </location>
    <ligand>
        <name>heme b</name>
        <dbReference type="ChEBI" id="CHEBI:60344"/>
        <label>bD</label>
    </ligand>
    <ligandPart>
        <name>Fe</name>
        <dbReference type="ChEBI" id="CHEBI:18248"/>
    </ligandPart>
</feature>
<evidence type="ECO:0000256" key="4">
    <source>
        <dbReference type="ARBA" id="ARBA00022617"/>
    </source>
</evidence>
<evidence type="ECO:0000313" key="12">
    <source>
        <dbReference type="EMBL" id="TXS95698.1"/>
    </source>
</evidence>
<dbReference type="InterPro" id="IPR034804">
    <property type="entry name" value="SQR/QFR_C/D"/>
</dbReference>
<dbReference type="GO" id="GO:0016020">
    <property type="term" value="C:membrane"/>
    <property type="evidence" value="ECO:0007669"/>
    <property type="project" value="UniProtKB-SubCell"/>
</dbReference>
<reference evidence="12 13" key="1">
    <citation type="submission" date="2019-08" db="EMBL/GenBank/DDBJ databases">
        <title>Parahaliea maris sp. nov., isolated from the surface seawater.</title>
        <authorList>
            <person name="Liu Y."/>
        </authorList>
    </citation>
    <scope>NUCLEOTIDE SEQUENCE [LARGE SCALE GENOMIC DNA]</scope>
    <source>
        <strain evidence="12 13">HSLHS9</strain>
    </source>
</reference>
<keyword evidence="9 11" id="KW-0472">Membrane</keyword>
<evidence type="ECO:0000256" key="7">
    <source>
        <dbReference type="ARBA" id="ARBA00022989"/>
    </source>
</evidence>
<comment type="caution">
    <text evidence="12">The sequence shown here is derived from an EMBL/GenBank/DDBJ whole genome shotgun (WGS) entry which is preliminary data.</text>
</comment>
<evidence type="ECO:0000256" key="2">
    <source>
        <dbReference type="ARBA" id="ARBA00004050"/>
    </source>
</evidence>
<feature type="binding site" description="axial binding residue" evidence="10">
    <location>
        <position position="79"/>
    </location>
    <ligand>
        <name>heme b</name>
        <dbReference type="ChEBI" id="CHEBI:60344"/>
        <label>bD</label>
    </ligand>
    <ligandPart>
        <name>Fe</name>
        <dbReference type="ChEBI" id="CHEBI:18248"/>
    </ligandPart>
</feature>
<accession>A0A5C9A4I6</accession>
<dbReference type="PIRSF" id="PIRSF000177">
    <property type="entry name" value="Fumar_rd_cyt_b"/>
    <property type="match status" value="1"/>
</dbReference>
<comment type="cofactor">
    <cofactor evidence="1">
        <name>heme</name>
        <dbReference type="ChEBI" id="CHEBI:30413"/>
    </cofactor>
</comment>
<keyword evidence="6 10" id="KW-0479">Metal-binding</keyword>
<evidence type="ECO:0000256" key="5">
    <source>
        <dbReference type="ARBA" id="ARBA00022692"/>
    </source>
</evidence>
<evidence type="ECO:0000256" key="11">
    <source>
        <dbReference type="SAM" id="Phobius"/>
    </source>
</evidence>
<dbReference type="SUPFAM" id="SSF81343">
    <property type="entry name" value="Fumarate reductase respiratory complex transmembrane subunits"/>
    <property type="match status" value="1"/>
</dbReference>
<evidence type="ECO:0000256" key="10">
    <source>
        <dbReference type="PIRSR" id="PIRSR000177-1"/>
    </source>
</evidence>
<feature type="binding site" description="axial binding residue" evidence="10">
    <location>
        <position position="167"/>
    </location>
    <ligand>
        <name>heme b</name>
        <dbReference type="ChEBI" id="CHEBI:60344"/>
        <label>bD</label>
    </ligand>
    <ligandPart>
        <name>Fe</name>
        <dbReference type="ChEBI" id="CHEBI:18248"/>
    </ligandPart>
</feature>
<feature type="transmembrane region" description="Helical" evidence="11">
    <location>
        <begin position="21"/>
        <end position="40"/>
    </location>
</feature>
<evidence type="ECO:0000256" key="9">
    <source>
        <dbReference type="ARBA" id="ARBA00023136"/>
    </source>
</evidence>
<dbReference type="Proteomes" id="UP000321039">
    <property type="component" value="Unassembled WGS sequence"/>
</dbReference>
<dbReference type="NCBIfam" id="NF010072">
    <property type="entry name" value="PRK13553.1"/>
    <property type="match status" value="1"/>
</dbReference>
<dbReference type="GO" id="GO:0006099">
    <property type="term" value="P:tricarboxylic acid cycle"/>
    <property type="evidence" value="ECO:0007669"/>
    <property type="project" value="InterPro"/>
</dbReference>
<evidence type="ECO:0000256" key="3">
    <source>
        <dbReference type="ARBA" id="ARBA00004370"/>
    </source>
</evidence>
<dbReference type="AlphaFoldDB" id="A0A5C9A4I6"/>
<evidence type="ECO:0000256" key="6">
    <source>
        <dbReference type="ARBA" id="ARBA00022723"/>
    </source>
</evidence>
<dbReference type="GO" id="GO:0046872">
    <property type="term" value="F:metal ion binding"/>
    <property type="evidence" value="ECO:0007669"/>
    <property type="project" value="UniProtKB-KW"/>
</dbReference>
<evidence type="ECO:0000256" key="8">
    <source>
        <dbReference type="ARBA" id="ARBA00023004"/>
    </source>
</evidence>
<feature type="transmembrane region" description="Helical" evidence="11">
    <location>
        <begin position="196"/>
        <end position="217"/>
    </location>
</feature>
<feature type="transmembrane region" description="Helical" evidence="11">
    <location>
        <begin position="154"/>
        <end position="175"/>
    </location>
</feature>
<dbReference type="EMBL" id="VRZA01000002">
    <property type="protein sequence ID" value="TXS95698.1"/>
    <property type="molecule type" value="Genomic_DNA"/>
</dbReference>
<organism evidence="12 13">
    <name type="scientific">Parahaliea maris</name>
    <dbReference type="NCBI Taxonomy" id="2716870"/>
    <lineage>
        <taxon>Bacteria</taxon>
        <taxon>Pseudomonadati</taxon>
        <taxon>Pseudomonadota</taxon>
        <taxon>Gammaproteobacteria</taxon>
        <taxon>Cellvibrionales</taxon>
        <taxon>Halieaceae</taxon>
        <taxon>Parahaliea</taxon>
    </lineage>
</organism>
<comment type="subcellular location">
    <subcellularLocation>
        <location evidence="3">Membrane</location>
    </subcellularLocation>
</comment>
<dbReference type="Pfam" id="PF01127">
    <property type="entry name" value="Sdh_cyt"/>
    <property type="match status" value="1"/>
</dbReference>
<sequence length="239" mass="27308">MTLSARALPARLDALQSVSGLLLALFMWAHMLLVSSILISEEAMYRVARMFEGYYLFGRAHPWLVSVVVALVLLLMMLHAALALRKFPHSAGQYGAFRVHQRRMRHGDTTLWWWQVATGFLLFFLAPMHLFGMFSQPDQIGPYASAARVYHTHWPLYLVLLFAVELHGAIGLYRLALKWVVLPGRPPQQLRHRLNLLKWGLSVFFITLGLCTLLAYFRLGEQISDRPGLRYPPAIEVNP</sequence>
<proteinExistence type="predicted"/>
<keyword evidence="13" id="KW-1185">Reference proteome</keyword>
<dbReference type="InterPro" id="IPR004224">
    <property type="entry name" value="Fum_red_B_TM"/>
</dbReference>
<keyword evidence="5 11" id="KW-0812">Transmembrane</keyword>
<dbReference type="Gene3D" id="1.20.1300.10">
    <property type="entry name" value="Fumarate reductase/succinate dehydrogenase, transmembrane subunit"/>
    <property type="match status" value="1"/>
</dbReference>
<name>A0A5C9A4I6_9GAMM</name>
<dbReference type="CDD" id="cd00581">
    <property type="entry name" value="QFR_TypeB_TM"/>
    <property type="match status" value="1"/>
</dbReference>
<keyword evidence="7 11" id="KW-1133">Transmembrane helix</keyword>
<evidence type="ECO:0000256" key="1">
    <source>
        <dbReference type="ARBA" id="ARBA00001971"/>
    </source>
</evidence>
<gene>
    <name evidence="12" type="ORF">FV139_07460</name>
</gene>
<dbReference type="InterPro" id="IPR000701">
    <property type="entry name" value="SuccDH_FuR_B_TM-su"/>
</dbReference>
<keyword evidence="4 10" id="KW-0349">Heme</keyword>